<reference evidence="2 3" key="2">
    <citation type="journal article" date="2013" name="PLoS ONE">
        <title>INDIGO - INtegrated Data Warehouse of MIcrobial GenOmes with Examples from the Red Sea Extremophiles.</title>
        <authorList>
            <person name="Alam I."/>
            <person name="Antunes A."/>
            <person name="Kamau A.A."/>
            <person name="Ba Alawi W."/>
            <person name="Kalkatawi M."/>
            <person name="Stingl U."/>
            <person name="Bajic V.B."/>
        </authorList>
    </citation>
    <scope>NUCLEOTIDE SEQUENCE [LARGE SCALE GENOMIC DNA]</scope>
    <source>
        <strain evidence="2 3">SARL4B</strain>
    </source>
</reference>
<dbReference type="AlphaFoldDB" id="F7PPV0"/>
<dbReference type="OrthoDB" id="377084at2157"/>
<accession>F7PPV0</accession>
<proteinExistence type="predicted"/>
<evidence type="ECO:0000256" key="1">
    <source>
        <dbReference type="SAM" id="MobiDB-lite"/>
    </source>
</evidence>
<gene>
    <name evidence="2" type="ORF">HLRTI_003281</name>
</gene>
<evidence type="ECO:0000313" key="2">
    <source>
        <dbReference type="EMBL" id="ERJ04769.1"/>
    </source>
</evidence>
<dbReference type="RefSeq" id="WP_008524813.1">
    <property type="nucleotide sequence ID" value="NC_021913.1"/>
</dbReference>
<dbReference type="EMBL" id="AFNT02000058">
    <property type="protein sequence ID" value="ERJ04769.1"/>
    <property type="molecule type" value="Genomic_DNA"/>
</dbReference>
<feature type="region of interest" description="Disordered" evidence="1">
    <location>
        <begin position="43"/>
        <end position="62"/>
    </location>
</feature>
<sequence>MPVSVELSGDLFATLQDQHGGTARDAVEDAALLYLTLENPEEMIEGIESSDDIAAGRDRDSE</sequence>
<comment type="caution">
    <text evidence="2">The sequence shown here is derived from an EMBL/GenBank/DDBJ whole genome shotgun (WGS) entry which is preliminary data.</text>
</comment>
<dbReference type="Proteomes" id="UP000003861">
    <property type="component" value="Unassembled WGS sequence"/>
</dbReference>
<organism evidence="2 3">
    <name type="scientific">Halorhabdus tiamatea SARL4B</name>
    <dbReference type="NCBI Taxonomy" id="1033806"/>
    <lineage>
        <taxon>Archaea</taxon>
        <taxon>Methanobacteriati</taxon>
        <taxon>Methanobacteriota</taxon>
        <taxon>Stenosarchaea group</taxon>
        <taxon>Halobacteria</taxon>
        <taxon>Halobacteriales</taxon>
        <taxon>Haloarculaceae</taxon>
        <taxon>Halorhabdus</taxon>
    </lineage>
</organism>
<reference evidence="2 3" key="1">
    <citation type="journal article" date="2011" name="J. Bacteriol.">
        <title>Genome sequence of Halorhabdus tiamatea, the first archaeon isolated from a deep-sea anoxic brine lake.</title>
        <authorList>
            <person name="Antunes A."/>
            <person name="Alam I."/>
            <person name="Bajic V.B."/>
            <person name="Stingl U."/>
        </authorList>
    </citation>
    <scope>NUCLEOTIDE SEQUENCE [LARGE SCALE GENOMIC DNA]</scope>
    <source>
        <strain evidence="2 3">SARL4B</strain>
    </source>
</reference>
<name>F7PPV0_9EURY</name>
<protein>
    <submittedName>
        <fullName evidence="2">Uncharacterized protein</fullName>
    </submittedName>
</protein>
<evidence type="ECO:0000313" key="3">
    <source>
        <dbReference type="Proteomes" id="UP000003861"/>
    </source>
</evidence>
<dbReference type="GeneID" id="23797664"/>